<evidence type="ECO:0000256" key="1">
    <source>
        <dbReference type="ARBA" id="ARBA00012513"/>
    </source>
</evidence>
<dbReference type="InterPro" id="IPR000719">
    <property type="entry name" value="Prot_kinase_dom"/>
</dbReference>
<dbReference type="RefSeq" id="WP_179502175.1">
    <property type="nucleotide sequence ID" value="NZ_JACCAA010000001.1"/>
</dbReference>
<keyword evidence="2" id="KW-0723">Serine/threonine-protein kinase</keyword>
<dbReference type="GO" id="GO:0004674">
    <property type="term" value="F:protein serine/threonine kinase activity"/>
    <property type="evidence" value="ECO:0007669"/>
    <property type="project" value="UniProtKB-KW"/>
</dbReference>
<dbReference type="InterPro" id="IPR011009">
    <property type="entry name" value="Kinase-like_dom_sf"/>
</dbReference>
<dbReference type="Gene3D" id="2.40.128.340">
    <property type="match status" value="2"/>
</dbReference>
<keyword evidence="6 7" id="KW-0067">ATP-binding</keyword>
<organism evidence="10 11">
    <name type="scientific">Nocardioides daedukensis</name>
    <dbReference type="NCBI Taxonomy" id="634462"/>
    <lineage>
        <taxon>Bacteria</taxon>
        <taxon>Bacillati</taxon>
        <taxon>Actinomycetota</taxon>
        <taxon>Actinomycetes</taxon>
        <taxon>Propionibacteriales</taxon>
        <taxon>Nocardioidaceae</taxon>
        <taxon>Nocardioides</taxon>
    </lineage>
</organism>
<dbReference type="EMBL" id="JACCAA010000001">
    <property type="protein sequence ID" value="NYG59086.1"/>
    <property type="molecule type" value="Genomic_DNA"/>
</dbReference>
<dbReference type="CDD" id="cd14014">
    <property type="entry name" value="STKc_PknB_like"/>
    <property type="match status" value="1"/>
</dbReference>
<dbReference type="Gene3D" id="1.10.510.10">
    <property type="entry name" value="Transferase(Phosphotransferase) domain 1"/>
    <property type="match status" value="1"/>
</dbReference>
<evidence type="ECO:0000256" key="7">
    <source>
        <dbReference type="PROSITE-ProRule" id="PRU10141"/>
    </source>
</evidence>
<feature type="region of interest" description="Disordered" evidence="8">
    <location>
        <begin position="349"/>
        <end position="381"/>
    </location>
</feature>
<dbReference type="PANTHER" id="PTHR43289">
    <property type="entry name" value="MITOGEN-ACTIVATED PROTEIN KINASE KINASE KINASE 20-RELATED"/>
    <property type="match status" value="1"/>
</dbReference>
<dbReference type="InterPro" id="IPR017441">
    <property type="entry name" value="Protein_kinase_ATP_BS"/>
</dbReference>
<comment type="caution">
    <text evidence="10">The sequence shown here is derived from an EMBL/GenBank/DDBJ whole genome shotgun (WGS) entry which is preliminary data.</text>
</comment>
<dbReference type="PANTHER" id="PTHR43289:SF6">
    <property type="entry name" value="SERINE_THREONINE-PROTEIN KINASE NEKL-3"/>
    <property type="match status" value="1"/>
</dbReference>
<keyword evidence="5" id="KW-0418">Kinase</keyword>
<evidence type="ECO:0000256" key="3">
    <source>
        <dbReference type="ARBA" id="ARBA00022679"/>
    </source>
</evidence>
<evidence type="ECO:0000256" key="4">
    <source>
        <dbReference type="ARBA" id="ARBA00022741"/>
    </source>
</evidence>
<evidence type="ECO:0000259" key="9">
    <source>
        <dbReference type="PROSITE" id="PS50011"/>
    </source>
</evidence>
<dbReference type="GO" id="GO:0005524">
    <property type="term" value="F:ATP binding"/>
    <property type="evidence" value="ECO:0007669"/>
    <property type="project" value="UniProtKB-UniRule"/>
</dbReference>
<sequence>MSDVFPQPGEQFGRYRIDRQIGFGGMGVVYAATDTTFGRDVALKVISARLAGSDEFRRRFHREAAILARLDSPHVITIFDHAEQDGTPYISTQFIGGGDVGELLRRGGPLPATVACRIAAQVADALHDAHRAGVVHRDVKPGNVLLRDGDLANPHAYLCDFGIAQADSEGFTLTGSVSGTWAYLAPERGHGGPGTPSSDIYALGCLLWAMLVGTTPYVGSDLEVALAHQQAPVPQLAGHDSFTAGLNTVLARSMAKDPSQRYPNAAAMRDGLARLGPPSAQVSPATAVTTAGGLSALPANRPQKRIGAGTSPSTGAARRNRRRGAAVAGVLALIIAASGVTWALSTTPWRDQGRTTDQSARDVDAPSRTSGGAPVTSDFDGDGYGDVLASYWTPTDETGVDPTTQLFLHHSDGTKLDMEPARAGASDSGSRLPTLDPGGQLLVANFDDDPQAEPYLVRESVERKGIIEFIPADGSGVEFALRLPADTFFLGAHAGDFTGDGATDIALAYGGTSGDFRRHDGAGKIAVWTNLDLDREDGAPRFMPAEDGSEAPDVWLSAEAWASGTLSGSGGENFIVGDYDGDGRDDLARVTPGDWDESKKGTKTDSTAQLLISDAATFRVVGKPRKVADAGVGLARSGDFDGDGQDELAFAPGETDGPVIRVLRASDTGWSAAKAWGQSPGNREDQLGFKYPGVNGASVTDVNGDGKDDVAVLYALFGATAGPDAVTAAIYVWISEGERFAAPTSWLDVEGLNPGDIGTRQSVQE</sequence>
<dbReference type="PROSITE" id="PS50011">
    <property type="entry name" value="PROTEIN_KINASE_DOM"/>
    <property type="match status" value="1"/>
</dbReference>
<dbReference type="Proteomes" id="UP000540656">
    <property type="component" value="Unassembled WGS sequence"/>
</dbReference>
<keyword evidence="3" id="KW-0808">Transferase</keyword>
<feature type="binding site" evidence="7">
    <location>
        <position position="44"/>
    </location>
    <ligand>
        <name>ATP</name>
        <dbReference type="ChEBI" id="CHEBI:30616"/>
    </ligand>
</feature>
<name>A0A7Y9S0V4_9ACTN</name>
<dbReference type="SUPFAM" id="SSF69318">
    <property type="entry name" value="Integrin alpha N-terminal domain"/>
    <property type="match status" value="1"/>
</dbReference>
<dbReference type="InterPro" id="IPR028994">
    <property type="entry name" value="Integrin_alpha_N"/>
</dbReference>
<evidence type="ECO:0000313" key="10">
    <source>
        <dbReference type="EMBL" id="NYG59086.1"/>
    </source>
</evidence>
<dbReference type="Pfam" id="PF00069">
    <property type="entry name" value="Pkinase"/>
    <property type="match status" value="1"/>
</dbReference>
<dbReference type="AlphaFoldDB" id="A0A7Y9S0V4"/>
<evidence type="ECO:0000256" key="2">
    <source>
        <dbReference type="ARBA" id="ARBA00022527"/>
    </source>
</evidence>
<dbReference type="Gene3D" id="3.30.200.20">
    <property type="entry name" value="Phosphorylase Kinase, domain 1"/>
    <property type="match status" value="1"/>
</dbReference>
<dbReference type="CDD" id="cd00174">
    <property type="entry name" value="SH3"/>
    <property type="match status" value="1"/>
</dbReference>
<dbReference type="PROSITE" id="PS00108">
    <property type="entry name" value="PROTEIN_KINASE_ST"/>
    <property type="match status" value="1"/>
</dbReference>
<evidence type="ECO:0000313" key="11">
    <source>
        <dbReference type="Proteomes" id="UP000540656"/>
    </source>
</evidence>
<feature type="domain" description="Protein kinase" evidence="9">
    <location>
        <begin position="15"/>
        <end position="275"/>
    </location>
</feature>
<dbReference type="SMART" id="SM00220">
    <property type="entry name" value="S_TKc"/>
    <property type="match status" value="1"/>
</dbReference>
<keyword evidence="4 7" id="KW-0547">Nucleotide-binding</keyword>
<evidence type="ECO:0000256" key="5">
    <source>
        <dbReference type="ARBA" id="ARBA00022777"/>
    </source>
</evidence>
<feature type="compositionally biased region" description="Basic and acidic residues" evidence="8">
    <location>
        <begin position="351"/>
        <end position="365"/>
    </location>
</feature>
<keyword evidence="11" id="KW-1185">Reference proteome</keyword>
<proteinExistence type="predicted"/>
<gene>
    <name evidence="10" type="ORF">BJ980_002009</name>
</gene>
<evidence type="ECO:0000256" key="6">
    <source>
        <dbReference type="ARBA" id="ARBA00022840"/>
    </source>
</evidence>
<feature type="region of interest" description="Disordered" evidence="8">
    <location>
        <begin position="294"/>
        <end position="321"/>
    </location>
</feature>
<evidence type="ECO:0000256" key="8">
    <source>
        <dbReference type="SAM" id="MobiDB-lite"/>
    </source>
</evidence>
<protein>
    <recommendedName>
        <fullName evidence="1">non-specific serine/threonine protein kinase</fullName>
        <ecNumber evidence="1">2.7.11.1</ecNumber>
    </recommendedName>
</protein>
<dbReference type="PROSITE" id="PS00107">
    <property type="entry name" value="PROTEIN_KINASE_ATP"/>
    <property type="match status" value="1"/>
</dbReference>
<dbReference type="EC" id="2.7.11.1" evidence="1"/>
<accession>A0A7Y9S0V4</accession>
<dbReference type="InterPro" id="IPR008271">
    <property type="entry name" value="Ser/Thr_kinase_AS"/>
</dbReference>
<reference evidence="10 11" key="1">
    <citation type="submission" date="2020-07" db="EMBL/GenBank/DDBJ databases">
        <title>Sequencing the genomes of 1000 actinobacteria strains.</title>
        <authorList>
            <person name="Klenk H.-P."/>
        </authorList>
    </citation>
    <scope>NUCLEOTIDE SEQUENCE [LARGE SCALE GENOMIC DNA]</scope>
    <source>
        <strain evidence="10 11">DSM 23819</strain>
    </source>
</reference>
<dbReference type="SUPFAM" id="SSF56112">
    <property type="entry name" value="Protein kinase-like (PK-like)"/>
    <property type="match status" value="1"/>
</dbReference>